<dbReference type="Proteomes" id="UP000027730">
    <property type="component" value="Unassembled WGS sequence"/>
</dbReference>
<accession>A0A074X6X6</accession>
<feature type="region of interest" description="Disordered" evidence="1">
    <location>
        <begin position="1"/>
        <end position="133"/>
    </location>
</feature>
<dbReference type="GeneID" id="25416070"/>
<sequence length="187" mass="20436">MSGPLSRDTTRLPTKAPTSLKKKVKQEKNQRRLAVGGDAEAKPSPLSESSMGSPSTPAHENVKSAPGSHHLSTRPLLYDDTHNNTPSTVTMAADSQPEKKHPCASGSSSESKPKMSYEETYKHEAETARHAADDLAVKDVETSQMRVEIAKPPFWMKTDGLEAKKGTVNTHPLLKENKKCKLNPRVL</sequence>
<dbReference type="AlphaFoldDB" id="A0A074X6X6"/>
<evidence type="ECO:0000313" key="3">
    <source>
        <dbReference type="Proteomes" id="UP000027730"/>
    </source>
</evidence>
<proteinExistence type="predicted"/>
<reference evidence="2 3" key="1">
    <citation type="journal article" date="2014" name="BMC Genomics">
        <title>Genome sequencing of four Aureobasidium pullulans varieties: biotechnological potential, stress tolerance, and description of new species.</title>
        <authorList>
            <person name="Gostin Ar C."/>
            <person name="Ohm R.A."/>
            <person name="Kogej T."/>
            <person name="Sonjak S."/>
            <person name="Turk M."/>
            <person name="Zajc J."/>
            <person name="Zalar P."/>
            <person name="Grube M."/>
            <person name="Sun H."/>
            <person name="Han J."/>
            <person name="Sharma A."/>
            <person name="Chiniquy J."/>
            <person name="Ngan C.Y."/>
            <person name="Lipzen A."/>
            <person name="Barry K."/>
            <person name="Grigoriev I.V."/>
            <person name="Gunde-Cimerman N."/>
        </authorList>
    </citation>
    <scope>NUCLEOTIDE SEQUENCE [LARGE SCALE GENOMIC DNA]</scope>
    <source>
        <strain evidence="2 3">CBS 147.97</strain>
    </source>
</reference>
<evidence type="ECO:0000313" key="2">
    <source>
        <dbReference type="EMBL" id="KEQ77792.1"/>
    </source>
</evidence>
<dbReference type="EMBL" id="KL584702">
    <property type="protein sequence ID" value="KEQ77792.1"/>
    <property type="molecule type" value="Genomic_DNA"/>
</dbReference>
<organism evidence="2 3">
    <name type="scientific">Aureobasidium namibiae CBS 147.97</name>
    <dbReference type="NCBI Taxonomy" id="1043004"/>
    <lineage>
        <taxon>Eukaryota</taxon>
        <taxon>Fungi</taxon>
        <taxon>Dikarya</taxon>
        <taxon>Ascomycota</taxon>
        <taxon>Pezizomycotina</taxon>
        <taxon>Dothideomycetes</taxon>
        <taxon>Dothideomycetidae</taxon>
        <taxon>Dothideales</taxon>
        <taxon>Saccotheciaceae</taxon>
        <taxon>Aureobasidium</taxon>
    </lineage>
</organism>
<evidence type="ECO:0000256" key="1">
    <source>
        <dbReference type="SAM" id="MobiDB-lite"/>
    </source>
</evidence>
<protein>
    <submittedName>
        <fullName evidence="2">Uncharacterized protein</fullName>
    </submittedName>
</protein>
<name>A0A074X6X6_9PEZI</name>
<feature type="compositionally biased region" description="Low complexity" evidence="1">
    <location>
        <begin position="43"/>
        <end position="57"/>
    </location>
</feature>
<dbReference type="HOGENOM" id="CLU_1447380_0_0_1"/>
<keyword evidence="3" id="KW-1185">Reference proteome</keyword>
<gene>
    <name evidence="2" type="ORF">M436DRAFT_77660</name>
</gene>
<feature type="compositionally biased region" description="Basic and acidic residues" evidence="1">
    <location>
        <begin position="111"/>
        <end position="133"/>
    </location>
</feature>
<dbReference type="RefSeq" id="XP_013432396.1">
    <property type="nucleotide sequence ID" value="XM_013576942.1"/>
</dbReference>